<dbReference type="Proteomes" id="UP000557307">
    <property type="component" value="Unassembled WGS sequence"/>
</dbReference>
<keyword evidence="3" id="KW-1185">Reference proteome</keyword>
<dbReference type="EMBL" id="JACHGF010000002">
    <property type="protein sequence ID" value="MBB5282942.1"/>
    <property type="molecule type" value="Genomic_DNA"/>
</dbReference>
<evidence type="ECO:0000256" key="1">
    <source>
        <dbReference type="SAM" id="SignalP"/>
    </source>
</evidence>
<sequence>MKHCFTLPTLLVLVASATLAQNKIITPAQQPLVVGNAGLRHAALNASSPTAPWNGKVLSLDANGLMILVKDSAGGSGSTLWNASGSHINYLPGNVGIGTATPLQRLHVNGDINVSTGSGLRINNVPFLRAPGSNNTILGTNAGINFSTGTHNVFIGNDAGGGFTPGTGNTGIRNIFIGAQAGYSNTTGNSNISIGFAAGHANQTGSLNVNIGTSAGQYATGSYNFFAGNSAGQYATGSYNFYLGHDSGKGTSSTPNNGQVNVFIGYRAGQVNNGSNNILLGSQAGLNNSSGFRNVFLGSNSGLGNETGNSNTLIGFESNVLAPNLTNATAVGAAAKVSQSNSVILGSDLAKIGIGNTAPTARLHVTTGGTTATGVRLENLPTSIGTIYPLYVDANGNVMKASTAGARELAPGESNWERTAQDHLLNRNGGGVLIGSGFNTLPTGYQLYVSEGILTERIKVALKSTDEWRDNVFRDDYKLRPLAETEAFIKQHRHLPDVPSAEEMVQQGNDLHRTDALLLEKIEELTLYLLEVKKENLMLKAEGEEMRALMRQLAKEIERLKQPSQGKNEKIHGK</sequence>
<comment type="caution">
    <text evidence="2">The sequence shown here is derived from an EMBL/GenBank/DDBJ whole genome shotgun (WGS) entry which is preliminary data.</text>
</comment>
<protein>
    <submittedName>
        <fullName evidence="2">Uncharacterized protein</fullName>
    </submittedName>
</protein>
<organism evidence="2 3">
    <name type="scientific">Rhabdobacter roseus</name>
    <dbReference type="NCBI Taxonomy" id="1655419"/>
    <lineage>
        <taxon>Bacteria</taxon>
        <taxon>Pseudomonadati</taxon>
        <taxon>Bacteroidota</taxon>
        <taxon>Cytophagia</taxon>
        <taxon>Cytophagales</taxon>
        <taxon>Cytophagaceae</taxon>
        <taxon>Rhabdobacter</taxon>
    </lineage>
</organism>
<feature type="signal peptide" evidence="1">
    <location>
        <begin position="1"/>
        <end position="20"/>
    </location>
</feature>
<evidence type="ECO:0000313" key="2">
    <source>
        <dbReference type="EMBL" id="MBB5282942.1"/>
    </source>
</evidence>
<dbReference type="Gene3D" id="2.150.10.10">
    <property type="entry name" value="Serralysin-like metalloprotease, C-terminal"/>
    <property type="match status" value="1"/>
</dbReference>
<evidence type="ECO:0000313" key="3">
    <source>
        <dbReference type="Proteomes" id="UP000557307"/>
    </source>
</evidence>
<gene>
    <name evidence="2" type="ORF">HNQ92_001068</name>
</gene>
<feature type="chain" id="PRO_5032533857" evidence="1">
    <location>
        <begin position="21"/>
        <end position="574"/>
    </location>
</feature>
<dbReference type="AlphaFoldDB" id="A0A840TN25"/>
<name>A0A840TN25_9BACT</name>
<keyword evidence="1" id="KW-0732">Signal</keyword>
<dbReference type="InterPro" id="IPR011049">
    <property type="entry name" value="Serralysin-like_metalloprot_C"/>
</dbReference>
<accession>A0A840TN25</accession>
<proteinExistence type="predicted"/>
<dbReference type="RefSeq" id="WP_184171915.1">
    <property type="nucleotide sequence ID" value="NZ_JACHGF010000002.1"/>
</dbReference>
<reference evidence="2 3" key="1">
    <citation type="submission" date="2020-08" db="EMBL/GenBank/DDBJ databases">
        <title>Genomic Encyclopedia of Type Strains, Phase IV (KMG-IV): sequencing the most valuable type-strain genomes for metagenomic binning, comparative biology and taxonomic classification.</title>
        <authorList>
            <person name="Goeker M."/>
        </authorList>
    </citation>
    <scope>NUCLEOTIDE SEQUENCE [LARGE SCALE GENOMIC DNA]</scope>
    <source>
        <strain evidence="2 3">DSM 105074</strain>
    </source>
</reference>